<sequence>MLNLTFCLFAESFYLHNSSNQALYILQVLLAFICLFLFITICIKLYFETQFEISTKLVLNGICFSIFLIAIGAIIPALFFLQTVYIQSKNYICSWVDFTAKDCAIFYTCYNLGQMIFLFSPAFLALERLISELKYTGKCFGFLLFILQLGIPITTFIYLYPSEMSQDHFPHCSINSQMFFRTKFLFNILISIQLFSLFIYTSLLYNRNNYYTNEKIISGHVSTTIKNKKNKVFQQWRIWDDTELTLPIIIVTTICFLSTVFVEYSFIVALEPYIRFLNFSYVEDGDLFEAARWNEIQILCSILFLIFMGMFLYSKINFDAVANAKQRLIEKKLLQIKTQNNNKQ</sequence>
<keyword evidence="2 5" id="KW-0812">Transmembrane</keyword>
<feature type="transmembrane region" description="Helical" evidence="5">
    <location>
        <begin position="22"/>
        <end position="47"/>
    </location>
</feature>
<dbReference type="AlphaFoldDB" id="A0A0N4ZTG4"/>
<reference evidence="7" key="1">
    <citation type="submission" date="2017-02" db="UniProtKB">
        <authorList>
            <consortium name="WormBaseParasite"/>
        </authorList>
    </citation>
    <scope>IDENTIFICATION</scope>
</reference>
<organism evidence="6 7">
    <name type="scientific">Parastrongyloides trichosuri</name>
    <name type="common">Possum-specific nematode worm</name>
    <dbReference type="NCBI Taxonomy" id="131310"/>
    <lineage>
        <taxon>Eukaryota</taxon>
        <taxon>Metazoa</taxon>
        <taxon>Ecdysozoa</taxon>
        <taxon>Nematoda</taxon>
        <taxon>Chromadorea</taxon>
        <taxon>Rhabditida</taxon>
        <taxon>Tylenchina</taxon>
        <taxon>Panagrolaimomorpha</taxon>
        <taxon>Strongyloidoidea</taxon>
        <taxon>Strongyloididae</taxon>
        <taxon>Parastrongyloides</taxon>
    </lineage>
</organism>
<evidence type="ECO:0000256" key="2">
    <source>
        <dbReference type="ARBA" id="ARBA00022692"/>
    </source>
</evidence>
<feature type="transmembrane region" description="Helical" evidence="5">
    <location>
        <begin position="296"/>
        <end position="313"/>
    </location>
</feature>
<evidence type="ECO:0000256" key="5">
    <source>
        <dbReference type="SAM" id="Phobius"/>
    </source>
</evidence>
<protein>
    <submittedName>
        <fullName evidence="7">G_PROTEIN_RECEP_F1_2 domain-containing protein</fullName>
    </submittedName>
</protein>
<dbReference type="WBParaSite" id="PTRK_0001179300.1">
    <property type="protein sequence ID" value="PTRK_0001179300.1"/>
    <property type="gene ID" value="PTRK_0001179300"/>
</dbReference>
<evidence type="ECO:0000256" key="4">
    <source>
        <dbReference type="ARBA" id="ARBA00023136"/>
    </source>
</evidence>
<feature type="transmembrane region" description="Helical" evidence="5">
    <location>
        <begin position="105"/>
        <end position="127"/>
    </location>
</feature>
<feature type="transmembrane region" description="Helical" evidence="5">
    <location>
        <begin position="184"/>
        <end position="205"/>
    </location>
</feature>
<dbReference type="InterPro" id="IPR019408">
    <property type="entry name" value="7TM_GPCR_serpentine_rcpt_Srab"/>
</dbReference>
<feature type="transmembrane region" description="Helical" evidence="5">
    <location>
        <begin position="59"/>
        <end position="85"/>
    </location>
</feature>
<evidence type="ECO:0000313" key="7">
    <source>
        <dbReference type="WBParaSite" id="PTRK_0001179300.1"/>
    </source>
</evidence>
<feature type="transmembrane region" description="Helical" evidence="5">
    <location>
        <begin position="244"/>
        <end position="267"/>
    </location>
</feature>
<keyword evidence="3 5" id="KW-1133">Transmembrane helix</keyword>
<feature type="transmembrane region" description="Helical" evidence="5">
    <location>
        <begin position="139"/>
        <end position="160"/>
    </location>
</feature>
<evidence type="ECO:0000313" key="6">
    <source>
        <dbReference type="Proteomes" id="UP000038045"/>
    </source>
</evidence>
<accession>A0A0N4ZTG4</accession>
<comment type="subcellular location">
    <subcellularLocation>
        <location evidence="1">Membrane</location>
        <topology evidence="1">Multi-pass membrane protein</topology>
    </subcellularLocation>
</comment>
<dbReference type="Proteomes" id="UP000038045">
    <property type="component" value="Unplaced"/>
</dbReference>
<keyword evidence="4 5" id="KW-0472">Membrane</keyword>
<dbReference type="GO" id="GO:0016020">
    <property type="term" value="C:membrane"/>
    <property type="evidence" value="ECO:0007669"/>
    <property type="project" value="UniProtKB-SubCell"/>
</dbReference>
<keyword evidence="6" id="KW-1185">Reference proteome</keyword>
<evidence type="ECO:0000256" key="3">
    <source>
        <dbReference type="ARBA" id="ARBA00022989"/>
    </source>
</evidence>
<dbReference type="Pfam" id="PF10292">
    <property type="entry name" value="7TM_GPCR_Srab"/>
    <property type="match status" value="1"/>
</dbReference>
<evidence type="ECO:0000256" key="1">
    <source>
        <dbReference type="ARBA" id="ARBA00004141"/>
    </source>
</evidence>
<name>A0A0N4ZTG4_PARTI</name>
<proteinExistence type="predicted"/>